<keyword evidence="1" id="KW-0547">Nucleotide-binding</keyword>
<evidence type="ECO:0000256" key="1">
    <source>
        <dbReference type="ARBA" id="ARBA00022741"/>
    </source>
</evidence>
<sequence length="210" mass="23792">MKRMAADRPPRLVVFAGPNGSGKSTMAEEIRRIDRSFPSLPVNADDIARERHMDPYEAAIEAEKRRNEALERKESFVVETVLSIPAKIDFLKKAKAFGYIITLIFVTTQDPLINIGRVAERVRMGGHSVPREKTLNRYKRSMKLLPQALDVADTAVVYDNSFDQAVRIAKKTIENEVVIYPQQSPGRWSTERIRKLLGVKTAVLQNQNSK</sequence>
<dbReference type="GO" id="GO:0005524">
    <property type="term" value="F:ATP binding"/>
    <property type="evidence" value="ECO:0007669"/>
    <property type="project" value="UniProtKB-KW"/>
</dbReference>
<dbReference type="Gene3D" id="3.40.50.300">
    <property type="entry name" value="P-loop containing nucleotide triphosphate hydrolases"/>
    <property type="match status" value="1"/>
</dbReference>
<feature type="domain" description="Zeta toxin" evidence="3">
    <location>
        <begin position="5"/>
        <end position="161"/>
    </location>
</feature>
<organism evidence="4 5">
    <name type="scientific">Syntrophorhabdus aromaticivorans</name>
    <dbReference type="NCBI Taxonomy" id="328301"/>
    <lineage>
        <taxon>Bacteria</taxon>
        <taxon>Pseudomonadati</taxon>
        <taxon>Thermodesulfobacteriota</taxon>
        <taxon>Syntrophorhabdia</taxon>
        <taxon>Syntrophorhabdales</taxon>
        <taxon>Syntrophorhabdaceae</taxon>
        <taxon>Syntrophorhabdus</taxon>
    </lineage>
</organism>
<dbReference type="PANTHER" id="PTHR39206">
    <property type="entry name" value="SLL8004 PROTEIN"/>
    <property type="match status" value="1"/>
</dbReference>
<dbReference type="Pfam" id="PF06414">
    <property type="entry name" value="Zeta_toxin"/>
    <property type="match status" value="1"/>
</dbReference>
<dbReference type="PANTHER" id="PTHR39206:SF1">
    <property type="entry name" value="SLL8004 PROTEIN"/>
    <property type="match status" value="1"/>
</dbReference>
<evidence type="ECO:0000259" key="3">
    <source>
        <dbReference type="Pfam" id="PF06414"/>
    </source>
</evidence>
<dbReference type="SUPFAM" id="SSF52540">
    <property type="entry name" value="P-loop containing nucleoside triphosphate hydrolases"/>
    <property type="match status" value="1"/>
</dbReference>
<reference evidence="4" key="2">
    <citation type="submission" date="2020-01" db="EMBL/GenBank/DDBJ databases">
        <authorList>
            <person name="Campanaro S."/>
        </authorList>
    </citation>
    <scope>NUCLEOTIDE SEQUENCE</scope>
    <source>
        <strain evidence="4">AS06rmzACSIP_7</strain>
    </source>
</reference>
<dbReference type="Proteomes" id="UP000777265">
    <property type="component" value="Unassembled WGS sequence"/>
</dbReference>
<evidence type="ECO:0000313" key="4">
    <source>
        <dbReference type="EMBL" id="NLW34541.1"/>
    </source>
</evidence>
<dbReference type="InterPro" id="IPR010488">
    <property type="entry name" value="Zeta_toxin_domain"/>
</dbReference>
<accession>A0A971M3N6</accession>
<evidence type="ECO:0000256" key="2">
    <source>
        <dbReference type="ARBA" id="ARBA00022840"/>
    </source>
</evidence>
<gene>
    <name evidence="4" type="ORF">GXY80_03520</name>
</gene>
<protein>
    <recommendedName>
        <fullName evidence="3">Zeta toxin domain-containing protein</fullName>
    </recommendedName>
</protein>
<dbReference type="AlphaFoldDB" id="A0A971M3N6"/>
<dbReference type="EMBL" id="JAAYEE010000063">
    <property type="protein sequence ID" value="NLW34541.1"/>
    <property type="molecule type" value="Genomic_DNA"/>
</dbReference>
<dbReference type="InterPro" id="IPR027417">
    <property type="entry name" value="P-loop_NTPase"/>
</dbReference>
<evidence type="ECO:0000313" key="5">
    <source>
        <dbReference type="Proteomes" id="UP000777265"/>
    </source>
</evidence>
<reference evidence="4" key="1">
    <citation type="journal article" date="2020" name="Biotechnol. Biofuels">
        <title>New insights from the biogas microbiome by comprehensive genome-resolved metagenomics of nearly 1600 species originating from multiple anaerobic digesters.</title>
        <authorList>
            <person name="Campanaro S."/>
            <person name="Treu L."/>
            <person name="Rodriguez-R L.M."/>
            <person name="Kovalovszki A."/>
            <person name="Ziels R.M."/>
            <person name="Maus I."/>
            <person name="Zhu X."/>
            <person name="Kougias P.G."/>
            <person name="Basile A."/>
            <person name="Luo G."/>
            <person name="Schluter A."/>
            <person name="Konstantinidis K.T."/>
            <person name="Angelidaki I."/>
        </authorList>
    </citation>
    <scope>NUCLEOTIDE SEQUENCE</scope>
    <source>
        <strain evidence="4">AS06rmzACSIP_7</strain>
    </source>
</reference>
<name>A0A971M3N6_9BACT</name>
<keyword evidence="2" id="KW-0067">ATP-binding</keyword>
<dbReference type="GO" id="GO:0016301">
    <property type="term" value="F:kinase activity"/>
    <property type="evidence" value="ECO:0007669"/>
    <property type="project" value="InterPro"/>
</dbReference>
<comment type="caution">
    <text evidence="4">The sequence shown here is derived from an EMBL/GenBank/DDBJ whole genome shotgun (WGS) entry which is preliminary data.</text>
</comment>
<proteinExistence type="predicted"/>